<sequence length="214" mass="23465">MTGVHGHQPPPLARQQLRHGRRGLRAVQQAQDVRRRKAAERPREDGGPGERRAGVRRRTGEEPRDLLVVEVLARELGGGRGRPEAVSRLDGGGQRLGTLPPLGHERLAVRGDDGVHEHDPGEPVPDALGRLADRDARVAVPDEPHVPQVVPLHRLDDVPHVRHLVRGLAASLREAGQRHRPRAVPGPPELGRHLVPGPASEPRSRHQHEFAHEG</sequence>
<feature type="compositionally biased region" description="Basic and acidic residues" evidence="1">
    <location>
        <begin position="202"/>
        <end position="214"/>
    </location>
</feature>
<evidence type="ECO:0000313" key="3">
    <source>
        <dbReference type="Proteomes" id="UP000516230"/>
    </source>
</evidence>
<proteinExistence type="predicted"/>
<evidence type="ECO:0000256" key="1">
    <source>
        <dbReference type="SAM" id="MobiDB-lite"/>
    </source>
</evidence>
<gene>
    <name evidence="2" type="ORF">IAG43_28670</name>
</gene>
<feature type="region of interest" description="Disordered" evidence="1">
    <location>
        <begin position="77"/>
        <end position="101"/>
    </location>
</feature>
<feature type="region of interest" description="Disordered" evidence="1">
    <location>
        <begin position="172"/>
        <end position="214"/>
    </location>
</feature>
<name>A0A7H0I144_9ACTN</name>
<protein>
    <submittedName>
        <fullName evidence="2">Uncharacterized protein</fullName>
    </submittedName>
</protein>
<keyword evidence="3" id="KW-1185">Reference proteome</keyword>
<dbReference type="KEGG" id="sgj:IAG43_28670"/>
<dbReference type="AlphaFoldDB" id="A0A7H0I144"/>
<dbReference type="Proteomes" id="UP000516230">
    <property type="component" value="Chromosome"/>
</dbReference>
<reference evidence="2 3" key="1">
    <citation type="submission" date="2020-08" db="EMBL/GenBank/DDBJ databases">
        <title>A novel species.</title>
        <authorList>
            <person name="Gao J."/>
        </authorList>
    </citation>
    <scope>NUCLEOTIDE SEQUENCE [LARGE SCALE GENOMIC DNA]</scope>
    <source>
        <strain evidence="2 3">CRPJ-33</strain>
    </source>
</reference>
<feature type="region of interest" description="Disordered" evidence="1">
    <location>
        <begin position="1"/>
        <end position="64"/>
    </location>
</feature>
<evidence type="ECO:0000313" key="2">
    <source>
        <dbReference type="EMBL" id="QNP66510.1"/>
    </source>
</evidence>
<dbReference type="EMBL" id="CP060825">
    <property type="protein sequence ID" value="QNP66510.1"/>
    <property type="molecule type" value="Genomic_DNA"/>
</dbReference>
<organism evidence="2 3">
    <name type="scientific">Streptomyces genisteinicus</name>
    <dbReference type="NCBI Taxonomy" id="2768068"/>
    <lineage>
        <taxon>Bacteria</taxon>
        <taxon>Bacillati</taxon>
        <taxon>Actinomycetota</taxon>
        <taxon>Actinomycetes</taxon>
        <taxon>Kitasatosporales</taxon>
        <taxon>Streptomycetaceae</taxon>
        <taxon>Streptomyces</taxon>
    </lineage>
</organism>
<accession>A0A7H0I144</accession>
<feature type="compositionally biased region" description="Basic and acidic residues" evidence="1">
    <location>
        <begin position="39"/>
        <end position="64"/>
    </location>
</feature>